<evidence type="ECO:0000313" key="2">
    <source>
        <dbReference type="EMBL" id="PST41914.1"/>
    </source>
</evidence>
<keyword evidence="3" id="KW-1185">Reference proteome</keyword>
<dbReference type="InterPro" id="IPR027417">
    <property type="entry name" value="P-loop_NTPase"/>
</dbReference>
<gene>
    <name evidence="2" type="ORF">C7U54_06135</name>
</gene>
<dbReference type="Pfam" id="PF13481">
    <property type="entry name" value="AAA_25"/>
    <property type="match status" value="1"/>
</dbReference>
<dbReference type="Gene3D" id="3.40.50.300">
    <property type="entry name" value="P-loop containing nucleotide triphosphate hydrolases"/>
    <property type="match status" value="1"/>
</dbReference>
<dbReference type="Proteomes" id="UP000240974">
    <property type="component" value="Unassembled WGS sequence"/>
</dbReference>
<protein>
    <recommendedName>
        <fullName evidence="1">AAA+ ATPase domain-containing protein</fullName>
    </recommendedName>
</protein>
<dbReference type="RefSeq" id="WP_107029660.1">
    <property type="nucleotide sequence ID" value="NZ_PYLQ01000006.1"/>
</dbReference>
<dbReference type="AlphaFoldDB" id="A0A2T3G301"/>
<dbReference type="SMART" id="SM00382">
    <property type="entry name" value="AAA"/>
    <property type="match status" value="1"/>
</dbReference>
<proteinExistence type="predicted"/>
<evidence type="ECO:0000259" key="1">
    <source>
        <dbReference type="SMART" id="SM00382"/>
    </source>
</evidence>
<dbReference type="EMBL" id="PYLQ01000006">
    <property type="protein sequence ID" value="PST41914.1"/>
    <property type="molecule type" value="Genomic_DNA"/>
</dbReference>
<sequence>MNKEQLRERLNNLAMSYDGSKESEPLLTLLEKENAKYDLSVQLAHEELTKMLLIPRTPFSKQTVETPHIKTLNEVIEKPTEWLITNYIPKNEVTILCGDGGVGKGFVASAIVSAISSGEQVFFESEEEYSKQSRKPQKVLFISSEEDISKVTKRKMLKQGTLIQKNIYVLGAENEYTYKVKIGSKELEKLIHDIKPQLVIIDPIQAFLPPNTNMSDKTTMRDYMGGLKALAVKEDTTFIVLAHTNKRESYGRQRVGDSAEIWDASRSVFILGRIDDNTRYMSQEKNNLAKTQPTTLYEIFDGEVIFKGITDKKDKDFSNANFSKSKGNPIDEIMSFIKQVLKGNENNQITNKELKEIIENNGYSSRTYERAKKQMKENNDITTKTTGKGKEREMIISLNK</sequence>
<comment type="caution">
    <text evidence="2">The sequence shown here is derived from an EMBL/GenBank/DDBJ whole genome shotgun (WGS) entry which is preliminary data.</text>
</comment>
<accession>A0A2T3G301</accession>
<name>A0A2T3G301_9FIRM</name>
<dbReference type="InterPro" id="IPR003593">
    <property type="entry name" value="AAA+_ATPase"/>
</dbReference>
<reference evidence="2 3" key="1">
    <citation type="journal article" date="2019" name="Int. J. Syst. Evol. Microbiol.">
        <title>Faecalibacillus intestinalis gen. nov., sp. nov. and Faecalibacillus faecis sp. nov., isolated from human faeces.</title>
        <authorList>
            <person name="Seo B."/>
            <person name="Jeon K."/>
            <person name="Baek I."/>
            <person name="Lee Y.M."/>
            <person name="Baek K."/>
            <person name="Ko G."/>
        </authorList>
    </citation>
    <scope>NUCLEOTIDE SEQUENCE [LARGE SCALE GENOMIC DNA]</scope>
    <source>
        <strain evidence="2 3">SNUG30099</strain>
    </source>
</reference>
<evidence type="ECO:0000313" key="3">
    <source>
        <dbReference type="Proteomes" id="UP000240974"/>
    </source>
</evidence>
<feature type="domain" description="AAA+ ATPase" evidence="1">
    <location>
        <begin position="90"/>
        <end position="275"/>
    </location>
</feature>
<organism evidence="2 3">
    <name type="scientific">Faecalibacillus intestinalis</name>
    <dbReference type="NCBI Taxonomy" id="1982626"/>
    <lineage>
        <taxon>Bacteria</taxon>
        <taxon>Bacillati</taxon>
        <taxon>Bacillota</taxon>
        <taxon>Erysipelotrichia</taxon>
        <taxon>Erysipelotrichales</taxon>
        <taxon>Coprobacillaceae</taxon>
        <taxon>Faecalibacillus</taxon>
    </lineage>
</organism>
<dbReference type="SUPFAM" id="SSF52540">
    <property type="entry name" value="P-loop containing nucleoside triphosphate hydrolases"/>
    <property type="match status" value="1"/>
</dbReference>